<keyword evidence="2" id="KW-1185">Reference proteome</keyword>
<dbReference type="PhylomeDB" id="T1J0W9"/>
<proteinExistence type="predicted"/>
<dbReference type="Proteomes" id="UP000014500">
    <property type="component" value="Unassembled WGS sequence"/>
</dbReference>
<name>T1J0W9_STRMM</name>
<reference evidence="1" key="2">
    <citation type="submission" date="2015-02" db="UniProtKB">
        <authorList>
            <consortium name="EnsemblMetazoa"/>
        </authorList>
    </citation>
    <scope>IDENTIFICATION</scope>
</reference>
<dbReference type="OMA" id="SEKCEIF"/>
<protein>
    <submittedName>
        <fullName evidence="1">Uncharacterized protein</fullName>
    </submittedName>
</protein>
<dbReference type="AlphaFoldDB" id="T1J0W9"/>
<organism evidence="1 2">
    <name type="scientific">Strigamia maritima</name>
    <name type="common">European centipede</name>
    <name type="synonym">Geophilus maritimus</name>
    <dbReference type="NCBI Taxonomy" id="126957"/>
    <lineage>
        <taxon>Eukaryota</taxon>
        <taxon>Metazoa</taxon>
        <taxon>Ecdysozoa</taxon>
        <taxon>Arthropoda</taxon>
        <taxon>Myriapoda</taxon>
        <taxon>Chilopoda</taxon>
        <taxon>Pleurostigmophora</taxon>
        <taxon>Geophilomorpha</taxon>
        <taxon>Linotaeniidae</taxon>
        <taxon>Strigamia</taxon>
    </lineage>
</organism>
<evidence type="ECO:0000313" key="2">
    <source>
        <dbReference type="Proteomes" id="UP000014500"/>
    </source>
</evidence>
<evidence type="ECO:0000313" key="1">
    <source>
        <dbReference type="EnsemblMetazoa" id="SMAR007181-PA"/>
    </source>
</evidence>
<accession>T1J0W9</accession>
<dbReference type="HOGENOM" id="CLU_1847617_0_0_1"/>
<dbReference type="EMBL" id="AFFK01020683">
    <property type="status" value="NOT_ANNOTATED_CDS"/>
    <property type="molecule type" value="Genomic_DNA"/>
</dbReference>
<sequence length="139" mass="15538">MFGRLHTDIFNQPHFLIPGVTMRLRLSRTKDAFNLLSPEANADYISTIKAATRVGCSHASIGSEKCEIFDKKNYVLGGLCLFAFDLTTDGSATQSHFNLIKQGTLRIDLKFCEPLPTTTSLIVYAQFQSLVERPLTQDH</sequence>
<dbReference type="EnsemblMetazoa" id="SMAR007181-RA">
    <property type="protein sequence ID" value="SMAR007181-PA"/>
    <property type="gene ID" value="SMAR007181"/>
</dbReference>
<reference evidence="2" key="1">
    <citation type="submission" date="2011-05" db="EMBL/GenBank/DDBJ databases">
        <authorList>
            <person name="Richards S.R."/>
            <person name="Qu J."/>
            <person name="Jiang H."/>
            <person name="Jhangiani S.N."/>
            <person name="Agravi P."/>
            <person name="Goodspeed R."/>
            <person name="Gross S."/>
            <person name="Mandapat C."/>
            <person name="Jackson L."/>
            <person name="Mathew T."/>
            <person name="Pu L."/>
            <person name="Thornton R."/>
            <person name="Saada N."/>
            <person name="Wilczek-Boney K.B."/>
            <person name="Lee S."/>
            <person name="Kovar C."/>
            <person name="Wu Y."/>
            <person name="Scherer S.E."/>
            <person name="Worley K.C."/>
            <person name="Muzny D.M."/>
            <person name="Gibbs R."/>
        </authorList>
    </citation>
    <scope>NUCLEOTIDE SEQUENCE</scope>
    <source>
        <strain evidence="2">Brora</strain>
    </source>
</reference>